<dbReference type="AlphaFoldDB" id="A0AAJ0G391"/>
<evidence type="ECO:0000256" key="5">
    <source>
        <dbReference type="ARBA" id="ARBA00022833"/>
    </source>
</evidence>
<evidence type="ECO:0000256" key="3">
    <source>
        <dbReference type="ARBA" id="ARBA00022723"/>
    </source>
</evidence>
<name>A0AAJ0G391_9HYPO</name>
<dbReference type="Gene3D" id="3.20.20.140">
    <property type="entry name" value="Metal-dependent hydrolases"/>
    <property type="match status" value="1"/>
</dbReference>
<evidence type="ECO:0000313" key="10">
    <source>
        <dbReference type="Proteomes" id="UP001251528"/>
    </source>
</evidence>
<keyword evidence="10" id="KW-1185">Reference proteome</keyword>
<dbReference type="SUPFAM" id="SSF51556">
    <property type="entry name" value="Metallo-dependent hydrolases"/>
    <property type="match status" value="1"/>
</dbReference>
<evidence type="ECO:0000313" key="9">
    <source>
        <dbReference type="EMBL" id="KAK2612181.1"/>
    </source>
</evidence>
<dbReference type="Pfam" id="PF00962">
    <property type="entry name" value="A_deaminase"/>
    <property type="match status" value="1"/>
</dbReference>
<dbReference type="InterPro" id="IPR006330">
    <property type="entry name" value="Ado/ade_deaminase"/>
</dbReference>
<proteinExistence type="inferred from homology"/>
<dbReference type="GO" id="GO:0046872">
    <property type="term" value="F:metal ion binding"/>
    <property type="evidence" value="ECO:0007669"/>
    <property type="project" value="UniProtKB-KW"/>
</dbReference>
<gene>
    <name evidence="9" type="ORF">QQS21_001757</name>
</gene>
<dbReference type="EMBL" id="JASWJB010000019">
    <property type="protein sequence ID" value="KAK2612181.1"/>
    <property type="molecule type" value="Genomic_DNA"/>
</dbReference>
<comment type="caution">
    <text evidence="9">The sequence shown here is derived from an EMBL/GenBank/DDBJ whole genome shotgun (WGS) entry which is preliminary data.</text>
</comment>
<dbReference type="GO" id="GO:0046103">
    <property type="term" value="P:inosine biosynthetic process"/>
    <property type="evidence" value="ECO:0007669"/>
    <property type="project" value="TreeGrafter"/>
</dbReference>
<dbReference type="PANTHER" id="PTHR11409">
    <property type="entry name" value="ADENOSINE DEAMINASE"/>
    <property type="match status" value="1"/>
</dbReference>
<dbReference type="PANTHER" id="PTHR11409:SF42">
    <property type="entry name" value="ADENOSINE DEAMINASE-LIKE PROTEIN"/>
    <property type="match status" value="1"/>
</dbReference>
<dbReference type="Proteomes" id="UP001251528">
    <property type="component" value="Unassembled WGS sequence"/>
</dbReference>
<protein>
    <recommendedName>
        <fullName evidence="8">Adenosine deaminase domain-containing protein</fullName>
    </recommendedName>
</protein>
<evidence type="ECO:0000256" key="6">
    <source>
        <dbReference type="ARBA" id="ARBA00023080"/>
    </source>
</evidence>
<keyword evidence="4" id="KW-0378">Hydrolase</keyword>
<reference evidence="9" key="1">
    <citation type="submission" date="2023-06" db="EMBL/GenBank/DDBJ databases">
        <title>Conoideocrella luteorostrata (Hypocreales: Clavicipitaceae), a potential biocontrol fungus for elongate hemlock scale in United States Christmas tree production areas.</title>
        <authorList>
            <person name="Barrett H."/>
            <person name="Lovett B."/>
            <person name="Macias A.M."/>
            <person name="Stajich J.E."/>
            <person name="Kasson M.T."/>
        </authorList>
    </citation>
    <scope>NUCLEOTIDE SEQUENCE</scope>
    <source>
        <strain evidence="9">ARSEF 14590</strain>
    </source>
</reference>
<dbReference type="GO" id="GO:0009117">
    <property type="term" value="P:nucleotide metabolic process"/>
    <property type="evidence" value="ECO:0007669"/>
    <property type="project" value="UniProtKB-KW"/>
</dbReference>
<organism evidence="9 10">
    <name type="scientific">Conoideocrella luteorostrata</name>
    <dbReference type="NCBI Taxonomy" id="1105319"/>
    <lineage>
        <taxon>Eukaryota</taxon>
        <taxon>Fungi</taxon>
        <taxon>Dikarya</taxon>
        <taxon>Ascomycota</taxon>
        <taxon>Pezizomycotina</taxon>
        <taxon>Sordariomycetes</taxon>
        <taxon>Hypocreomycetidae</taxon>
        <taxon>Hypocreales</taxon>
        <taxon>Clavicipitaceae</taxon>
        <taxon>Conoideocrella</taxon>
    </lineage>
</organism>
<evidence type="ECO:0000256" key="1">
    <source>
        <dbReference type="ARBA" id="ARBA00001947"/>
    </source>
</evidence>
<comment type="similarity">
    <text evidence="2">Belongs to the metallo-dependent hydrolases superfamily. Adenosine and AMP deaminases family.</text>
</comment>
<dbReference type="InterPro" id="IPR001365">
    <property type="entry name" value="A_deaminase_dom"/>
</dbReference>
<keyword evidence="6" id="KW-0546">Nucleotide metabolism</keyword>
<sequence>MPEGRHDYNLESFFPLFSSYIYNLLTDEESIRHATQSVLEDFLSDGVVYLELRTTPRATSTISAESYIKTLIDTIKGFEIAHPRMHTRLILCIDRRHSLSTAETILALATSLYTGHGPGVVGIDLCGDPTARPGGEISIFTPVFKDAFRNGLGITVHFAEAELSGSQNELRTLLSWKPDRLGHVIWEDEETKREIAERELCLELCLSCNVQAGMIHGGFKAHHFKYWMSVKGPKISLAVSKRFCRPRTRLSSEVPMG</sequence>
<dbReference type="GO" id="GO:0006154">
    <property type="term" value="P:adenosine catabolic process"/>
    <property type="evidence" value="ECO:0007669"/>
    <property type="project" value="TreeGrafter"/>
</dbReference>
<keyword evidence="3" id="KW-0479">Metal-binding</keyword>
<evidence type="ECO:0000256" key="7">
    <source>
        <dbReference type="ARBA" id="ARBA00048787"/>
    </source>
</evidence>
<keyword evidence="5" id="KW-0862">Zinc</keyword>
<evidence type="ECO:0000256" key="2">
    <source>
        <dbReference type="ARBA" id="ARBA00006676"/>
    </source>
</evidence>
<evidence type="ECO:0000259" key="8">
    <source>
        <dbReference type="Pfam" id="PF00962"/>
    </source>
</evidence>
<accession>A0AAJ0G391</accession>
<feature type="domain" description="Adenosine deaminase" evidence="8">
    <location>
        <begin position="6"/>
        <end position="215"/>
    </location>
</feature>
<dbReference type="GO" id="GO:0004000">
    <property type="term" value="F:adenosine deaminase activity"/>
    <property type="evidence" value="ECO:0007669"/>
    <property type="project" value="TreeGrafter"/>
</dbReference>
<comment type="catalytic activity">
    <reaction evidence="7">
        <text>N(6)-methyl-AMP + H2O + H(+) = IMP + methylamine</text>
        <dbReference type="Rhea" id="RHEA:16001"/>
        <dbReference type="ChEBI" id="CHEBI:15377"/>
        <dbReference type="ChEBI" id="CHEBI:15378"/>
        <dbReference type="ChEBI" id="CHEBI:58053"/>
        <dbReference type="ChEBI" id="CHEBI:59338"/>
        <dbReference type="ChEBI" id="CHEBI:144842"/>
    </reaction>
    <physiologicalReaction direction="left-to-right" evidence="7">
        <dbReference type="Rhea" id="RHEA:16002"/>
    </physiologicalReaction>
</comment>
<dbReference type="InterPro" id="IPR032466">
    <property type="entry name" value="Metal_Hydrolase"/>
</dbReference>
<evidence type="ECO:0000256" key="4">
    <source>
        <dbReference type="ARBA" id="ARBA00022801"/>
    </source>
</evidence>
<comment type="cofactor">
    <cofactor evidence="1">
        <name>Zn(2+)</name>
        <dbReference type="ChEBI" id="CHEBI:29105"/>
    </cofactor>
</comment>